<dbReference type="Proteomes" id="UP000199150">
    <property type="component" value="Unassembled WGS sequence"/>
</dbReference>
<protein>
    <submittedName>
        <fullName evidence="1">Uncharacterized protein</fullName>
    </submittedName>
</protein>
<keyword evidence="2" id="KW-1185">Reference proteome</keyword>
<evidence type="ECO:0000313" key="1">
    <source>
        <dbReference type="EMBL" id="SCW57587.1"/>
    </source>
</evidence>
<proteinExistence type="predicted"/>
<dbReference type="EMBL" id="FMTS01000002">
    <property type="protein sequence ID" value="SCW57587.1"/>
    <property type="molecule type" value="Genomic_DNA"/>
</dbReference>
<organism evidence="1 2">
    <name type="scientific">Asticcacaulis taihuensis</name>
    <dbReference type="NCBI Taxonomy" id="260084"/>
    <lineage>
        <taxon>Bacteria</taxon>
        <taxon>Pseudomonadati</taxon>
        <taxon>Pseudomonadota</taxon>
        <taxon>Alphaproteobacteria</taxon>
        <taxon>Caulobacterales</taxon>
        <taxon>Caulobacteraceae</taxon>
        <taxon>Asticcacaulis</taxon>
    </lineage>
</organism>
<accession>A0A1G4RLH4</accession>
<reference evidence="2" key="1">
    <citation type="submission" date="2016-10" db="EMBL/GenBank/DDBJ databases">
        <authorList>
            <person name="Varghese N."/>
            <person name="Submissions S."/>
        </authorList>
    </citation>
    <scope>NUCLEOTIDE SEQUENCE [LARGE SCALE GENOMIC DNA]</scope>
    <source>
        <strain evidence="2">CGMCC 1.3431</strain>
    </source>
</reference>
<dbReference type="OrthoDB" id="9843671at2"/>
<gene>
    <name evidence="1" type="ORF">SAMN02927928_2036</name>
</gene>
<sequence length="213" mass="23507">MITAAITPPAIHAPAKPCADYKPIMLTVGASITTYSPDCHWAFSVQASDEPPPLKVPGGFGDNNAVLINMSTGEKQSDFLMESSAALHWMKDGKYAVINYFDGSGAAQPLLFNLNKKQPPADLAALIFPDILARIHKHKSQVFHYYVYFLKDEGKRITISANPIFTLVGDNGPGDGRCYIYSVEKATVRYHFVKSLPEGDSHPCPYNQDEKWD</sequence>
<dbReference type="AlphaFoldDB" id="A0A1G4RLH4"/>
<name>A0A1G4RLH4_9CAUL</name>
<dbReference type="SUPFAM" id="SSF82171">
    <property type="entry name" value="DPP6 N-terminal domain-like"/>
    <property type="match status" value="1"/>
</dbReference>
<evidence type="ECO:0000313" key="2">
    <source>
        <dbReference type="Proteomes" id="UP000199150"/>
    </source>
</evidence>
<dbReference type="STRING" id="260084.SAMN02927928_2036"/>
<dbReference type="RefSeq" id="WP_090647181.1">
    <property type="nucleotide sequence ID" value="NZ_CBCRYE010000006.1"/>
</dbReference>